<organism evidence="1 2">
    <name type="scientific">Xenopus laevis</name>
    <name type="common">African clawed frog</name>
    <dbReference type="NCBI Taxonomy" id="8355"/>
    <lineage>
        <taxon>Eukaryota</taxon>
        <taxon>Metazoa</taxon>
        <taxon>Chordata</taxon>
        <taxon>Craniata</taxon>
        <taxon>Vertebrata</taxon>
        <taxon>Euteleostomi</taxon>
        <taxon>Amphibia</taxon>
        <taxon>Batrachia</taxon>
        <taxon>Anura</taxon>
        <taxon>Pipoidea</taxon>
        <taxon>Pipidae</taxon>
        <taxon>Xenopodinae</taxon>
        <taxon>Xenopus</taxon>
        <taxon>Xenopus</taxon>
    </lineage>
</organism>
<dbReference type="Proteomes" id="UP000694892">
    <property type="component" value="Chromosome 8S"/>
</dbReference>
<dbReference type="EMBL" id="CM004481">
    <property type="protein sequence ID" value="OCT65787.1"/>
    <property type="molecule type" value="Genomic_DNA"/>
</dbReference>
<gene>
    <name evidence="1" type="ORF">XELAEV_18042035mg</name>
</gene>
<evidence type="ECO:0000313" key="1">
    <source>
        <dbReference type="EMBL" id="OCT65787.1"/>
    </source>
</evidence>
<name>A0A974C3G5_XENLA</name>
<evidence type="ECO:0000313" key="2">
    <source>
        <dbReference type="Proteomes" id="UP000694892"/>
    </source>
</evidence>
<accession>A0A974C3G5</accession>
<reference evidence="2" key="1">
    <citation type="journal article" date="2016" name="Nature">
        <title>Genome evolution in the allotetraploid frog Xenopus laevis.</title>
        <authorList>
            <person name="Session A.M."/>
            <person name="Uno Y."/>
            <person name="Kwon T."/>
            <person name="Chapman J.A."/>
            <person name="Toyoda A."/>
            <person name="Takahashi S."/>
            <person name="Fukui A."/>
            <person name="Hikosaka A."/>
            <person name="Suzuki A."/>
            <person name="Kondo M."/>
            <person name="van Heeringen S.J."/>
            <person name="Quigley I."/>
            <person name="Heinz S."/>
            <person name="Ogino H."/>
            <person name="Ochi H."/>
            <person name="Hellsten U."/>
            <person name="Lyons J.B."/>
            <person name="Simakov O."/>
            <person name="Putnam N."/>
            <person name="Stites J."/>
            <person name="Kuroki Y."/>
            <person name="Tanaka T."/>
            <person name="Michiue T."/>
            <person name="Watanabe M."/>
            <person name="Bogdanovic O."/>
            <person name="Lister R."/>
            <person name="Georgiou G."/>
            <person name="Paranjpe S.S."/>
            <person name="van Kruijsbergen I."/>
            <person name="Shu S."/>
            <person name="Carlson J."/>
            <person name="Kinoshita T."/>
            <person name="Ohta Y."/>
            <person name="Mawaribuchi S."/>
            <person name="Jenkins J."/>
            <person name="Grimwood J."/>
            <person name="Schmutz J."/>
            <person name="Mitros T."/>
            <person name="Mozaffari S.V."/>
            <person name="Suzuki Y."/>
            <person name="Haramoto Y."/>
            <person name="Yamamoto T.S."/>
            <person name="Takagi C."/>
            <person name="Heald R."/>
            <person name="Miller K."/>
            <person name="Haudenschild C."/>
            <person name="Kitzman J."/>
            <person name="Nakayama T."/>
            <person name="Izutsu Y."/>
            <person name="Robert J."/>
            <person name="Fortriede J."/>
            <person name="Burns K."/>
            <person name="Lotay V."/>
            <person name="Karimi K."/>
            <person name="Yasuoka Y."/>
            <person name="Dichmann D.S."/>
            <person name="Flajnik M.F."/>
            <person name="Houston D.W."/>
            <person name="Shendure J."/>
            <person name="DuPasquier L."/>
            <person name="Vize P.D."/>
            <person name="Zorn A.M."/>
            <person name="Ito M."/>
            <person name="Marcotte E.M."/>
            <person name="Wallingford J.B."/>
            <person name="Ito Y."/>
            <person name="Asashima M."/>
            <person name="Ueno N."/>
            <person name="Matsuda Y."/>
            <person name="Veenstra G.J."/>
            <person name="Fujiyama A."/>
            <person name="Harland R.M."/>
            <person name="Taira M."/>
            <person name="Rokhsar D.S."/>
        </authorList>
    </citation>
    <scope>NUCLEOTIDE SEQUENCE [LARGE SCALE GENOMIC DNA]</scope>
    <source>
        <strain evidence="2">J</strain>
    </source>
</reference>
<protein>
    <submittedName>
        <fullName evidence="1">Uncharacterized protein</fullName>
    </submittedName>
</protein>
<dbReference type="AlphaFoldDB" id="A0A974C3G5"/>
<sequence length="80" mass="8591">MDPIEEAQPDFSRAFRGLNTRMEAYEAQQNVGNTLETILEKLSMLTPTIATPKTPTPVAADMATQPSTSGPCIPAVRLTG</sequence>
<proteinExistence type="predicted"/>